<evidence type="ECO:0000313" key="3">
    <source>
        <dbReference type="Proteomes" id="UP001501578"/>
    </source>
</evidence>
<name>A0ABP3ZB42_9ACTN</name>
<evidence type="ECO:0000313" key="2">
    <source>
        <dbReference type="EMBL" id="GAA0918821.1"/>
    </source>
</evidence>
<comment type="caution">
    <text evidence="2">The sequence shown here is derived from an EMBL/GenBank/DDBJ whole genome shotgun (WGS) entry which is preliminary data.</text>
</comment>
<dbReference type="Proteomes" id="UP001501578">
    <property type="component" value="Unassembled WGS sequence"/>
</dbReference>
<protein>
    <recommendedName>
        <fullName evidence="1">DUF397 domain-containing protein</fullName>
    </recommendedName>
</protein>
<feature type="domain" description="DUF397" evidence="1">
    <location>
        <begin position="5"/>
        <end position="55"/>
    </location>
</feature>
<dbReference type="RefSeq" id="WP_343949073.1">
    <property type="nucleotide sequence ID" value="NZ_BAAAHQ010000007.1"/>
</dbReference>
<sequence>MLSQEWRKSSWSDTADGCVVVRRNGDRIEVGDTKPEGLGLLSFTPFEWLCFRKGVEAGQFDLEEWQHG</sequence>
<organism evidence="2 3">
    <name type="scientific">Nonomuraea longicatena</name>
    <dbReference type="NCBI Taxonomy" id="83682"/>
    <lineage>
        <taxon>Bacteria</taxon>
        <taxon>Bacillati</taxon>
        <taxon>Actinomycetota</taxon>
        <taxon>Actinomycetes</taxon>
        <taxon>Streptosporangiales</taxon>
        <taxon>Streptosporangiaceae</taxon>
        <taxon>Nonomuraea</taxon>
    </lineage>
</organism>
<reference evidence="3" key="1">
    <citation type="journal article" date="2019" name="Int. J. Syst. Evol. Microbiol.">
        <title>The Global Catalogue of Microorganisms (GCM) 10K type strain sequencing project: providing services to taxonomists for standard genome sequencing and annotation.</title>
        <authorList>
            <consortium name="The Broad Institute Genomics Platform"/>
            <consortium name="The Broad Institute Genome Sequencing Center for Infectious Disease"/>
            <person name="Wu L."/>
            <person name="Ma J."/>
        </authorList>
    </citation>
    <scope>NUCLEOTIDE SEQUENCE [LARGE SCALE GENOMIC DNA]</scope>
    <source>
        <strain evidence="3">JCM 11136</strain>
    </source>
</reference>
<dbReference type="InterPro" id="IPR007278">
    <property type="entry name" value="DUF397"/>
</dbReference>
<accession>A0ABP3ZB42</accession>
<gene>
    <name evidence="2" type="ORF">GCM10009560_16040</name>
</gene>
<keyword evidence="3" id="KW-1185">Reference proteome</keyword>
<evidence type="ECO:0000259" key="1">
    <source>
        <dbReference type="Pfam" id="PF04149"/>
    </source>
</evidence>
<dbReference type="EMBL" id="BAAAHQ010000007">
    <property type="protein sequence ID" value="GAA0918821.1"/>
    <property type="molecule type" value="Genomic_DNA"/>
</dbReference>
<proteinExistence type="predicted"/>
<dbReference type="Pfam" id="PF04149">
    <property type="entry name" value="DUF397"/>
    <property type="match status" value="1"/>
</dbReference>